<name>A0A9X4BL62_9GAMM</name>
<dbReference type="AlphaFoldDB" id="A0A9X4BL62"/>
<gene>
    <name evidence="1" type="ORF">OD750_015200</name>
</gene>
<reference evidence="1" key="1">
    <citation type="submission" date="2023-02" db="EMBL/GenBank/DDBJ databases">
        <title>Tahibacter soli sp. nov. isolated from soil.</title>
        <authorList>
            <person name="Baek J.H."/>
            <person name="Lee J.K."/>
            <person name="Choi D.G."/>
            <person name="Jeon C.O."/>
        </authorList>
    </citation>
    <scope>NUCLEOTIDE SEQUENCE</scope>
    <source>
        <strain evidence="1">BL</strain>
    </source>
</reference>
<dbReference type="Proteomes" id="UP001139971">
    <property type="component" value="Unassembled WGS sequence"/>
</dbReference>
<organism evidence="1 2">
    <name type="scientific">Tahibacter soli</name>
    <dbReference type="NCBI Taxonomy" id="2983605"/>
    <lineage>
        <taxon>Bacteria</taxon>
        <taxon>Pseudomonadati</taxon>
        <taxon>Pseudomonadota</taxon>
        <taxon>Gammaproteobacteria</taxon>
        <taxon>Lysobacterales</taxon>
        <taxon>Rhodanobacteraceae</taxon>
        <taxon>Tahibacter</taxon>
    </lineage>
</organism>
<protein>
    <submittedName>
        <fullName evidence="1">Uncharacterized protein</fullName>
    </submittedName>
</protein>
<comment type="caution">
    <text evidence="1">The sequence shown here is derived from an EMBL/GenBank/DDBJ whole genome shotgun (WGS) entry which is preliminary data.</text>
</comment>
<sequence>MRDSEELRQRIRANAQEISRLHARVGETFAQRDTHGRQPWEDACREFHARYDSLALPGGYDDALLKRLASGERNAVEIVLCFLEVRPYFFRSGYLWKDLLRKAKRAPMNAQHAARLAAIVQGYAEYRARRLAARA</sequence>
<accession>A0A9X4BL62</accession>
<evidence type="ECO:0000313" key="1">
    <source>
        <dbReference type="EMBL" id="MDC8013889.1"/>
    </source>
</evidence>
<dbReference type="EMBL" id="JAOVZO020000018">
    <property type="protein sequence ID" value="MDC8013889.1"/>
    <property type="molecule type" value="Genomic_DNA"/>
</dbReference>
<evidence type="ECO:0000313" key="2">
    <source>
        <dbReference type="Proteomes" id="UP001139971"/>
    </source>
</evidence>
<keyword evidence="2" id="KW-1185">Reference proteome</keyword>
<dbReference type="RefSeq" id="WP_263541534.1">
    <property type="nucleotide sequence ID" value="NZ_JAOVZO020000018.1"/>
</dbReference>
<proteinExistence type="predicted"/>